<dbReference type="GO" id="GO:0051087">
    <property type="term" value="F:protein-folding chaperone binding"/>
    <property type="evidence" value="ECO:0007669"/>
    <property type="project" value="TreeGrafter"/>
</dbReference>
<dbReference type="PANTHER" id="PTHR10772">
    <property type="entry name" value="10 KDA HEAT SHOCK PROTEIN"/>
    <property type="match status" value="1"/>
</dbReference>
<dbReference type="EMBL" id="PFNL01000110">
    <property type="protein sequence ID" value="PIZ46183.1"/>
    <property type="molecule type" value="Genomic_DNA"/>
</dbReference>
<comment type="caution">
    <text evidence="5">The sequence shown here is derived from an EMBL/GenBank/DDBJ whole genome shotgun (WGS) entry which is preliminary data.</text>
</comment>
<proteinExistence type="inferred from homology"/>
<dbReference type="HAMAP" id="MF_00580">
    <property type="entry name" value="CH10"/>
    <property type="match status" value="1"/>
</dbReference>
<dbReference type="InterPro" id="IPR020818">
    <property type="entry name" value="Chaperonin_GroES"/>
</dbReference>
<dbReference type="NCBIfam" id="NF001531">
    <property type="entry name" value="PRK00364.2-2"/>
    <property type="match status" value="1"/>
</dbReference>
<dbReference type="AlphaFoldDB" id="A0A2M7TIK2"/>
<dbReference type="PANTHER" id="PTHR10772:SF58">
    <property type="entry name" value="CO-CHAPERONIN GROES"/>
    <property type="match status" value="1"/>
</dbReference>
<dbReference type="Gene3D" id="2.30.33.40">
    <property type="entry name" value="GroES chaperonin"/>
    <property type="match status" value="1"/>
</dbReference>
<dbReference type="InterPro" id="IPR011032">
    <property type="entry name" value="GroES-like_sf"/>
</dbReference>
<dbReference type="InterPro" id="IPR037124">
    <property type="entry name" value="Chaperonin_GroES_sf"/>
</dbReference>
<dbReference type="GO" id="GO:0051082">
    <property type="term" value="F:unfolded protein binding"/>
    <property type="evidence" value="ECO:0007669"/>
    <property type="project" value="TreeGrafter"/>
</dbReference>
<name>A0A2M7TIK2_UNCKA</name>
<evidence type="ECO:0000313" key="5">
    <source>
        <dbReference type="EMBL" id="PIZ46183.1"/>
    </source>
</evidence>
<dbReference type="GO" id="GO:0046872">
    <property type="term" value="F:metal ion binding"/>
    <property type="evidence" value="ECO:0007669"/>
    <property type="project" value="TreeGrafter"/>
</dbReference>
<evidence type="ECO:0000256" key="3">
    <source>
        <dbReference type="HAMAP-Rule" id="MF_00580"/>
    </source>
</evidence>
<evidence type="ECO:0000256" key="1">
    <source>
        <dbReference type="ARBA" id="ARBA00006975"/>
    </source>
</evidence>
<keyword evidence="2 3" id="KW-0143">Chaperone</keyword>
<dbReference type="GO" id="GO:0005737">
    <property type="term" value="C:cytoplasm"/>
    <property type="evidence" value="ECO:0007669"/>
    <property type="project" value="UniProtKB-SubCell"/>
</dbReference>
<evidence type="ECO:0000256" key="4">
    <source>
        <dbReference type="RuleBase" id="RU000535"/>
    </source>
</evidence>
<dbReference type="Pfam" id="PF00166">
    <property type="entry name" value="Cpn10"/>
    <property type="match status" value="1"/>
</dbReference>
<dbReference type="SUPFAM" id="SSF50129">
    <property type="entry name" value="GroES-like"/>
    <property type="match status" value="1"/>
</dbReference>
<accession>A0A2M7TIK2</accession>
<keyword evidence="3" id="KW-0963">Cytoplasm</keyword>
<dbReference type="FunFam" id="2.30.33.40:FF:000001">
    <property type="entry name" value="10 kDa chaperonin"/>
    <property type="match status" value="1"/>
</dbReference>
<dbReference type="GO" id="GO:0044183">
    <property type="term" value="F:protein folding chaperone"/>
    <property type="evidence" value="ECO:0007669"/>
    <property type="project" value="InterPro"/>
</dbReference>
<evidence type="ECO:0000313" key="6">
    <source>
        <dbReference type="Proteomes" id="UP000228920"/>
    </source>
</evidence>
<reference evidence="6" key="1">
    <citation type="submission" date="2017-09" db="EMBL/GenBank/DDBJ databases">
        <title>Depth-based differentiation of microbial function through sediment-hosted aquifers and enrichment of novel symbionts in the deep terrestrial subsurface.</title>
        <authorList>
            <person name="Probst A.J."/>
            <person name="Ladd B."/>
            <person name="Jarett J.K."/>
            <person name="Geller-Mcgrath D.E."/>
            <person name="Sieber C.M.K."/>
            <person name="Emerson J.B."/>
            <person name="Anantharaman K."/>
            <person name="Thomas B.C."/>
            <person name="Malmstrom R."/>
            <person name="Stieglmeier M."/>
            <person name="Klingl A."/>
            <person name="Woyke T."/>
            <person name="Ryan C.M."/>
            <person name="Banfield J.F."/>
        </authorList>
    </citation>
    <scope>NUCLEOTIDE SEQUENCE [LARGE SCALE GENOMIC DNA]</scope>
</reference>
<comment type="subcellular location">
    <subcellularLocation>
        <location evidence="3">Cytoplasm</location>
    </subcellularLocation>
</comment>
<dbReference type="GO" id="GO:0005524">
    <property type="term" value="F:ATP binding"/>
    <property type="evidence" value="ECO:0007669"/>
    <property type="project" value="InterPro"/>
</dbReference>
<comment type="similarity">
    <text evidence="1 3 4">Belongs to the GroES chaperonin family.</text>
</comment>
<organism evidence="5 6">
    <name type="scientific">candidate division WWE3 bacterium CG_4_10_14_0_2_um_filter_41_14</name>
    <dbReference type="NCBI Taxonomy" id="1975072"/>
    <lineage>
        <taxon>Bacteria</taxon>
        <taxon>Katanobacteria</taxon>
    </lineage>
</organism>
<dbReference type="SMART" id="SM00883">
    <property type="entry name" value="Cpn10"/>
    <property type="match status" value="1"/>
</dbReference>
<gene>
    <name evidence="3" type="primary">groES</name>
    <name evidence="3" type="synonym">groS</name>
    <name evidence="5" type="ORF">COY32_03835</name>
</gene>
<comment type="function">
    <text evidence="3 4">Together with the chaperonin GroEL, plays an essential role in assisting protein folding. The GroEL-GroES system forms a nano-cage that allows encapsulation of the non-native substrate proteins and provides a physical environment optimized to promote and accelerate protein folding. GroES binds to the apical surface of the GroEL ring, thereby capping the opening of the GroEL channel.</text>
</comment>
<dbReference type="Proteomes" id="UP000228920">
    <property type="component" value="Unassembled WGS sequence"/>
</dbReference>
<sequence>MADVTKITLLEDRVLVRAKGIEQKTASGIIIPDTATSEKPEQGEILSVGPGLVNEDGTVRPLTVKVGQMVLFTKYSPNEIKVDNEDFLIIREKDILAIVG</sequence>
<protein>
    <recommendedName>
        <fullName evidence="3">Co-chaperonin GroES</fullName>
    </recommendedName>
    <alternativeName>
        <fullName evidence="3">10 kDa chaperonin</fullName>
    </alternativeName>
    <alternativeName>
        <fullName evidence="3">Chaperonin-10</fullName>
        <shortName evidence="3">Cpn10</shortName>
    </alternativeName>
</protein>
<comment type="subunit">
    <text evidence="3">Heptamer of 7 subunits arranged in a ring. Interacts with the chaperonin GroEL.</text>
</comment>
<dbReference type="PRINTS" id="PR00297">
    <property type="entry name" value="CHAPERONIN10"/>
</dbReference>
<evidence type="ECO:0000256" key="2">
    <source>
        <dbReference type="ARBA" id="ARBA00023186"/>
    </source>
</evidence>
<dbReference type="CDD" id="cd00320">
    <property type="entry name" value="cpn10"/>
    <property type="match status" value="1"/>
</dbReference>
<dbReference type="NCBIfam" id="NF001533">
    <property type="entry name" value="PRK00364.2-4"/>
    <property type="match status" value="1"/>
</dbReference>